<comment type="caution">
    <text evidence="1">The sequence shown here is derived from an EMBL/GenBank/DDBJ whole genome shotgun (WGS) entry which is preliminary data.</text>
</comment>
<name>A0AAE3GPH0_9CYAN</name>
<reference evidence="1" key="1">
    <citation type="submission" date="2022-06" db="EMBL/GenBank/DDBJ databases">
        <title>New cyanobacteria of genus Symplocastrum in benthos of Lake Baikal.</title>
        <authorList>
            <person name="Sorokovikova E."/>
            <person name="Tikhonova I."/>
            <person name="Krasnopeev A."/>
            <person name="Evseev P."/>
            <person name="Gladkikh A."/>
            <person name="Belykh O."/>
        </authorList>
    </citation>
    <scope>NUCLEOTIDE SEQUENCE</scope>
    <source>
        <strain evidence="1">BBK-W-15</strain>
    </source>
</reference>
<dbReference type="EMBL" id="JAMZMM010000022">
    <property type="protein sequence ID" value="MCP2727662.1"/>
    <property type="molecule type" value="Genomic_DNA"/>
</dbReference>
<evidence type="ECO:0008006" key="3">
    <source>
        <dbReference type="Google" id="ProtNLM"/>
    </source>
</evidence>
<sequence length="222" mass="25068">MRLPLPQFGVGDRPDDHIAEVIETASTEFLAQCLEPEDLSFPVMPAFGSWVKSMDEESGNQIMAVVYHATTTPIDSVHRAVALGLSMAELREQQPQIFAMIKTEFRAAIVGFIPPGWEGNGKDNSRSQVYQYLPPRPPQVHQGVYQCQPAEIIQFSEKLDFLQTLLQVNGAPVEALMAAAIREVYQIRKAERSWLVQAGRTLSVLLKDDYDRLRYILSQIHW</sequence>
<dbReference type="RefSeq" id="WP_254010472.1">
    <property type="nucleotide sequence ID" value="NZ_JAMZMM010000022.1"/>
</dbReference>
<keyword evidence="2" id="KW-1185">Reference proteome</keyword>
<proteinExistence type="predicted"/>
<accession>A0AAE3GPH0</accession>
<evidence type="ECO:0000313" key="2">
    <source>
        <dbReference type="Proteomes" id="UP001204953"/>
    </source>
</evidence>
<organism evidence="1 2">
    <name type="scientific">Limnofasciculus baicalensis BBK-W-15</name>
    <dbReference type="NCBI Taxonomy" id="2699891"/>
    <lineage>
        <taxon>Bacteria</taxon>
        <taxon>Bacillati</taxon>
        <taxon>Cyanobacteriota</taxon>
        <taxon>Cyanophyceae</taxon>
        <taxon>Coleofasciculales</taxon>
        <taxon>Coleofasciculaceae</taxon>
        <taxon>Limnofasciculus</taxon>
        <taxon>Limnofasciculus baicalensis</taxon>
    </lineage>
</organism>
<evidence type="ECO:0000313" key="1">
    <source>
        <dbReference type="EMBL" id="MCP2727662.1"/>
    </source>
</evidence>
<dbReference type="Proteomes" id="UP001204953">
    <property type="component" value="Unassembled WGS sequence"/>
</dbReference>
<protein>
    <recommendedName>
        <fullName evidence="3">Helicase HerA barrel domain-containing protein</fullName>
    </recommendedName>
</protein>
<gene>
    <name evidence="1" type="ORF">NJ959_04115</name>
</gene>
<dbReference type="AlphaFoldDB" id="A0AAE3GPH0"/>